<comment type="subunit">
    <text evidence="3">Homodimer.</text>
</comment>
<keyword evidence="3" id="KW-0324">Glycolysis</keyword>
<comment type="catalytic activity">
    <reaction evidence="3">
        <text>D-glyceraldehyde 3-phosphate = dihydroxyacetone phosphate</text>
        <dbReference type="Rhea" id="RHEA:18585"/>
        <dbReference type="ChEBI" id="CHEBI:57642"/>
        <dbReference type="ChEBI" id="CHEBI:59776"/>
        <dbReference type="EC" id="5.3.1.1"/>
    </reaction>
</comment>
<keyword evidence="3" id="KW-0312">Gluconeogenesis</keyword>
<evidence type="ECO:0000256" key="1">
    <source>
        <dbReference type="ARBA" id="ARBA00007422"/>
    </source>
</evidence>
<evidence type="ECO:0000256" key="2">
    <source>
        <dbReference type="ARBA" id="ARBA00023235"/>
    </source>
</evidence>
<dbReference type="Proteomes" id="UP000176377">
    <property type="component" value="Unassembled WGS sequence"/>
</dbReference>
<dbReference type="CDD" id="cd00311">
    <property type="entry name" value="TIM"/>
    <property type="match status" value="1"/>
</dbReference>
<dbReference type="SUPFAM" id="SSF51351">
    <property type="entry name" value="Triosephosphate isomerase (TIM)"/>
    <property type="match status" value="1"/>
</dbReference>
<gene>
    <name evidence="4" type="ORF">A2765_03845</name>
</gene>
<dbReference type="GO" id="GO:0004807">
    <property type="term" value="F:triose-phosphate isomerase activity"/>
    <property type="evidence" value="ECO:0007669"/>
    <property type="project" value="UniProtKB-UniRule"/>
</dbReference>
<dbReference type="PROSITE" id="PS51440">
    <property type="entry name" value="TIM_2"/>
    <property type="match status" value="1"/>
</dbReference>
<dbReference type="GO" id="GO:0006094">
    <property type="term" value="P:gluconeogenesis"/>
    <property type="evidence" value="ECO:0007669"/>
    <property type="project" value="UniProtKB-UniPathway"/>
</dbReference>
<dbReference type="Gene3D" id="3.20.20.70">
    <property type="entry name" value="Aldolase class I"/>
    <property type="match status" value="1"/>
</dbReference>
<dbReference type="PANTHER" id="PTHR21139:SF42">
    <property type="entry name" value="TRIOSEPHOSPHATE ISOMERASE"/>
    <property type="match status" value="1"/>
</dbReference>
<dbReference type="PANTHER" id="PTHR21139">
    <property type="entry name" value="TRIOSEPHOSPHATE ISOMERASE"/>
    <property type="match status" value="1"/>
</dbReference>
<dbReference type="EMBL" id="MFLA01000041">
    <property type="protein sequence ID" value="OGG57863.1"/>
    <property type="molecule type" value="Genomic_DNA"/>
</dbReference>
<dbReference type="InterPro" id="IPR035990">
    <property type="entry name" value="TIM_sf"/>
</dbReference>
<protein>
    <recommendedName>
        <fullName evidence="3">Triosephosphate isomerase</fullName>
        <ecNumber evidence="3">5.3.1.1</ecNumber>
    </recommendedName>
</protein>
<keyword evidence="2 3" id="KW-0413">Isomerase</keyword>
<dbReference type="NCBIfam" id="TIGR00419">
    <property type="entry name" value="tim"/>
    <property type="match status" value="1"/>
</dbReference>
<evidence type="ECO:0000256" key="3">
    <source>
        <dbReference type="RuleBase" id="RU363013"/>
    </source>
</evidence>
<accession>A0A1F6D8T2</accession>
<organism evidence="4 5">
    <name type="scientific">Candidatus Kaiserbacteria bacterium RIFCSPHIGHO2_01_FULL_56_24</name>
    <dbReference type="NCBI Taxonomy" id="1798487"/>
    <lineage>
        <taxon>Bacteria</taxon>
        <taxon>Candidatus Kaiseribacteriota</taxon>
    </lineage>
</organism>
<dbReference type="GO" id="GO:0046166">
    <property type="term" value="P:glyceraldehyde-3-phosphate biosynthetic process"/>
    <property type="evidence" value="ECO:0007669"/>
    <property type="project" value="TreeGrafter"/>
</dbReference>
<dbReference type="GO" id="GO:0019563">
    <property type="term" value="P:glycerol catabolic process"/>
    <property type="evidence" value="ECO:0007669"/>
    <property type="project" value="TreeGrafter"/>
</dbReference>
<comment type="pathway">
    <text evidence="3">Carbohydrate degradation; glycolysis; D-glyceraldehyde 3-phosphate from glycerone phosphate: step 1/1.</text>
</comment>
<evidence type="ECO:0000313" key="4">
    <source>
        <dbReference type="EMBL" id="OGG57863.1"/>
    </source>
</evidence>
<dbReference type="GO" id="GO:0005829">
    <property type="term" value="C:cytosol"/>
    <property type="evidence" value="ECO:0007669"/>
    <property type="project" value="TreeGrafter"/>
</dbReference>
<dbReference type="InterPro" id="IPR013785">
    <property type="entry name" value="Aldolase_TIM"/>
</dbReference>
<dbReference type="InterPro" id="IPR000652">
    <property type="entry name" value="Triosephosphate_isomerase"/>
</dbReference>
<comment type="similarity">
    <text evidence="1 3">Belongs to the triosephosphate isomerase family.</text>
</comment>
<dbReference type="GO" id="GO:0006096">
    <property type="term" value="P:glycolytic process"/>
    <property type="evidence" value="ECO:0007669"/>
    <property type="project" value="UniProtKB-UniRule"/>
</dbReference>
<proteinExistence type="inferred from homology"/>
<dbReference type="EC" id="5.3.1.1" evidence="3"/>
<name>A0A1F6D8T2_9BACT</name>
<dbReference type="Pfam" id="PF00121">
    <property type="entry name" value="TIM"/>
    <property type="match status" value="1"/>
</dbReference>
<evidence type="ECO:0000313" key="5">
    <source>
        <dbReference type="Proteomes" id="UP000176377"/>
    </source>
</evidence>
<reference evidence="4 5" key="1">
    <citation type="journal article" date="2016" name="Nat. Commun.">
        <title>Thousands of microbial genomes shed light on interconnected biogeochemical processes in an aquifer system.</title>
        <authorList>
            <person name="Anantharaman K."/>
            <person name="Brown C.T."/>
            <person name="Hug L.A."/>
            <person name="Sharon I."/>
            <person name="Castelle C.J."/>
            <person name="Probst A.J."/>
            <person name="Thomas B.C."/>
            <person name="Singh A."/>
            <person name="Wilkins M.J."/>
            <person name="Karaoz U."/>
            <person name="Brodie E.L."/>
            <person name="Williams K.H."/>
            <person name="Hubbard S.S."/>
            <person name="Banfield J.F."/>
        </authorList>
    </citation>
    <scope>NUCLEOTIDE SEQUENCE [LARGE SCALE GENOMIC DNA]</scope>
</reference>
<keyword evidence="3" id="KW-0963">Cytoplasm</keyword>
<dbReference type="UniPathway" id="UPA00109">
    <property type="reaction ID" value="UER00189"/>
</dbReference>
<comment type="caution">
    <text evidence="4">The sequence shown here is derived from an EMBL/GenBank/DDBJ whole genome shotgun (WGS) entry which is preliminary data.</text>
</comment>
<dbReference type="AlphaFoldDB" id="A0A1F6D8T2"/>
<dbReference type="UniPathway" id="UPA00138"/>
<sequence length="250" mass="27492">MAKILVVANWKMNPQTWREAKKLFEATRKMTGKMKNISVVLAPPAIYLRPLAKDMRGNRIAFAVQNAHWEPSGAHTGELSMRQAKDAGASYVLVGHAERREMGETNEETREKVAASLKENLTPIFCVGEKARTSDAAYLETVAQQLRIGLADVTSAKVSRVIIAYEPLWAIGAEHAMRPHDMHEMTIFIRKTIVDAHGPVGHKVKILYGGSVDEKNADAMLQGGDVHGLLVGRASIDLRGFAEILRAMGV</sequence>
<comment type="subcellular location">
    <subcellularLocation>
        <location evidence="3">Cytoplasm</location>
    </subcellularLocation>
</comment>
<comment type="pathway">
    <text evidence="3">Carbohydrate biosynthesis; gluconeogenesis.</text>
</comment>